<feature type="compositionally biased region" description="Low complexity" evidence="1">
    <location>
        <begin position="87"/>
        <end position="98"/>
    </location>
</feature>
<evidence type="ECO:0000313" key="2">
    <source>
        <dbReference type="EMBL" id="KAF1971503.1"/>
    </source>
</evidence>
<feature type="compositionally biased region" description="Polar residues" evidence="1">
    <location>
        <begin position="267"/>
        <end position="279"/>
    </location>
</feature>
<keyword evidence="3" id="KW-1185">Reference proteome</keyword>
<gene>
    <name evidence="2" type="ORF">BU23DRAFT_581615</name>
</gene>
<feature type="compositionally biased region" description="Basic residues" evidence="1">
    <location>
        <begin position="419"/>
        <end position="431"/>
    </location>
</feature>
<feature type="region of interest" description="Disordered" evidence="1">
    <location>
        <begin position="315"/>
        <end position="431"/>
    </location>
</feature>
<sequence length="431" mass="46679">MDIRTWEQRAAEQDGLAYGEDYGHGYLEDEGYYEDAGHGLPLAEYEELVFQRTLDKIRYARATGEADVSLTPEELDVYQNRLWRQRAPAARPPARARPFSAPVVHSHTGAPAATTSSNISTQGSSSPRKKDKRRSSIFGGKGKKEKSGNRARATSNATESSIQQAPPGFRVPGPNGQTMFTPINGYQEYVGRDTRSAQPGSPLRPASRHSSHGQERHVPTGGNKAGDPRAPRQAKTPPRIATSRDIPGAFPSSPVSLRMPTPPQTARPGSSSSRISTQDYADMQGSSGGRSRSSTIQQPPNLALFPVTEYKHHKAEPFQYQSAGQLAQSPTQPQYARRVGSAESHTSVPRRVPVPVQHAGMQGIQGSYSDPAISHAEPTTEMREDDGPGIEAAHDSRSTAPSGKSAEKQGSGGKDGERRRKGGRSRRKTSR</sequence>
<evidence type="ECO:0000256" key="1">
    <source>
        <dbReference type="SAM" id="MobiDB-lite"/>
    </source>
</evidence>
<dbReference type="AlphaFoldDB" id="A0A6A5V229"/>
<dbReference type="EMBL" id="ML976693">
    <property type="protein sequence ID" value="KAF1971503.1"/>
    <property type="molecule type" value="Genomic_DNA"/>
</dbReference>
<feature type="compositionally biased region" description="Polar residues" evidence="1">
    <location>
        <begin position="152"/>
        <end position="164"/>
    </location>
</feature>
<feature type="compositionally biased region" description="Polar residues" evidence="1">
    <location>
        <begin position="319"/>
        <end position="334"/>
    </location>
</feature>
<dbReference type="OrthoDB" id="3932653at2759"/>
<organism evidence="2 3">
    <name type="scientific">Bimuria novae-zelandiae CBS 107.79</name>
    <dbReference type="NCBI Taxonomy" id="1447943"/>
    <lineage>
        <taxon>Eukaryota</taxon>
        <taxon>Fungi</taxon>
        <taxon>Dikarya</taxon>
        <taxon>Ascomycota</taxon>
        <taxon>Pezizomycotina</taxon>
        <taxon>Dothideomycetes</taxon>
        <taxon>Pleosporomycetidae</taxon>
        <taxon>Pleosporales</taxon>
        <taxon>Massarineae</taxon>
        <taxon>Didymosphaeriaceae</taxon>
        <taxon>Bimuria</taxon>
    </lineage>
</organism>
<feature type="region of interest" description="Disordered" evidence="1">
    <location>
        <begin position="87"/>
        <end position="303"/>
    </location>
</feature>
<evidence type="ECO:0000313" key="3">
    <source>
        <dbReference type="Proteomes" id="UP000800036"/>
    </source>
</evidence>
<protein>
    <submittedName>
        <fullName evidence="2">Uncharacterized protein</fullName>
    </submittedName>
</protein>
<reference evidence="2" key="1">
    <citation type="journal article" date="2020" name="Stud. Mycol.">
        <title>101 Dothideomycetes genomes: a test case for predicting lifestyles and emergence of pathogens.</title>
        <authorList>
            <person name="Haridas S."/>
            <person name="Albert R."/>
            <person name="Binder M."/>
            <person name="Bloem J."/>
            <person name="Labutti K."/>
            <person name="Salamov A."/>
            <person name="Andreopoulos B."/>
            <person name="Baker S."/>
            <person name="Barry K."/>
            <person name="Bills G."/>
            <person name="Bluhm B."/>
            <person name="Cannon C."/>
            <person name="Castanera R."/>
            <person name="Culley D."/>
            <person name="Daum C."/>
            <person name="Ezra D."/>
            <person name="Gonzalez J."/>
            <person name="Henrissat B."/>
            <person name="Kuo A."/>
            <person name="Liang C."/>
            <person name="Lipzen A."/>
            <person name="Lutzoni F."/>
            <person name="Magnuson J."/>
            <person name="Mondo S."/>
            <person name="Nolan M."/>
            <person name="Ohm R."/>
            <person name="Pangilinan J."/>
            <person name="Park H.-J."/>
            <person name="Ramirez L."/>
            <person name="Alfaro M."/>
            <person name="Sun H."/>
            <person name="Tritt A."/>
            <person name="Yoshinaga Y."/>
            <person name="Zwiers L.-H."/>
            <person name="Turgeon B."/>
            <person name="Goodwin S."/>
            <person name="Spatafora J."/>
            <person name="Crous P."/>
            <person name="Grigoriev I."/>
        </authorList>
    </citation>
    <scope>NUCLEOTIDE SEQUENCE</scope>
    <source>
        <strain evidence="2">CBS 107.79</strain>
    </source>
</reference>
<proteinExistence type="predicted"/>
<name>A0A6A5V229_9PLEO</name>
<dbReference type="Proteomes" id="UP000800036">
    <property type="component" value="Unassembled WGS sequence"/>
</dbReference>
<feature type="compositionally biased region" description="Basic and acidic residues" evidence="1">
    <location>
        <begin position="378"/>
        <end position="397"/>
    </location>
</feature>
<feature type="compositionally biased region" description="Low complexity" evidence="1">
    <location>
        <begin position="114"/>
        <end position="126"/>
    </location>
</feature>
<accession>A0A6A5V229</accession>